<dbReference type="NCBIfam" id="TIGR00231">
    <property type="entry name" value="small_GTP"/>
    <property type="match status" value="2"/>
</dbReference>
<keyword evidence="9" id="KW-0418">Kinase</keyword>
<evidence type="ECO:0000256" key="4">
    <source>
        <dbReference type="ARBA" id="ARBA00020953"/>
    </source>
</evidence>
<comment type="catalytic activity">
    <reaction evidence="14">
        <text>CMP + ATP = CDP + ADP</text>
        <dbReference type="Rhea" id="RHEA:11600"/>
        <dbReference type="ChEBI" id="CHEBI:30616"/>
        <dbReference type="ChEBI" id="CHEBI:58069"/>
        <dbReference type="ChEBI" id="CHEBI:60377"/>
        <dbReference type="ChEBI" id="CHEBI:456216"/>
        <dbReference type="EC" id="2.7.4.25"/>
    </reaction>
</comment>
<evidence type="ECO:0000256" key="11">
    <source>
        <dbReference type="ARBA" id="ARBA00023134"/>
    </source>
</evidence>
<evidence type="ECO:0000256" key="10">
    <source>
        <dbReference type="ARBA" id="ARBA00022840"/>
    </source>
</evidence>
<accession>A0A6J6D9E8</accession>
<evidence type="ECO:0000313" key="16">
    <source>
        <dbReference type="EMBL" id="CAB4559439.1"/>
    </source>
</evidence>
<comment type="catalytic activity">
    <reaction evidence="13">
        <text>dCMP + ATP = dCDP + ADP</text>
        <dbReference type="Rhea" id="RHEA:25094"/>
        <dbReference type="ChEBI" id="CHEBI:30616"/>
        <dbReference type="ChEBI" id="CHEBI:57566"/>
        <dbReference type="ChEBI" id="CHEBI:58593"/>
        <dbReference type="ChEBI" id="CHEBI:456216"/>
        <dbReference type="EC" id="2.7.4.25"/>
    </reaction>
</comment>
<sequence length="656" mass="72545">MSNLVLAIDGPSGSGKSSTAKAIAIRANWSYLDTGALYRAVTLLALEKKIDSEDSLMQELSGSEISFETSPVSPKVLINGKDVSAEIRMQRINDSVSKVSAMPQVRNFLLEIQRKYIAQAPVGIVVEGRDIGTVVAPHAQLKIYLHADIDARAKRREIEMLEDLATKDVEQSLSRRDEIDSTRAVSPLSQAEDAAVIDSTRLTLDEVTDQIWKWLKQRNLLGLPTIAVIGRPNVGKSTLVNRMIGRREAIVEDTPGVTRDRVKYEAEWNGRRFFLIDTGGWEVKPEGISEKITAGAEAAINEADLIMFVVDTQVGALDEDQSLVDLLRKSGKKVLLVANKIDNAEDEADGYALWNLGLGEPRFVSALHGRGSGDLLDLLIEQLPEVGTQQVDDGFRRVALVGRPNVGKSSLLNALAGSARSLVDDAEGTTRDAVDELIEFGGSTWRFIDTAGIRRRAHQASGTDYYASLRTQIALERSEVALIIFDASQIITEQDIRIVSMADEAGKALVIVMNKWDLVDEERQLVLDREIDRQLERYPWAQRVNLSAKTGWHRDRLAPALRTALASWEKRIPTAKLNAFLGELVGANPPPVRSGKQPKIKFATQAGTCPPKFVIFATEFLESAYRRFIERRLREDFGFIGTPIEVAVKLKDRDNG</sequence>
<dbReference type="Pfam" id="PF01926">
    <property type="entry name" value="MMR_HSR1"/>
    <property type="match status" value="2"/>
</dbReference>
<dbReference type="GO" id="GO:0036431">
    <property type="term" value="F:dCMP kinase activity"/>
    <property type="evidence" value="ECO:0007669"/>
    <property type="project" value="InterPro"/>
</dbReference>
<keyword evidence="11" id="KW-0342">GTP-binding</keyword>
<gene>
    <name evidence="16" type="ORF">UFOPK1599_00444</name>
</gene>
<dbReference type="NCBIfam" id="TIGR00017">
    <property type="entry name" value="cmk"/>
    <property type="match status" value="1"/>
</dbReference>
<dbReference type="PANTHER" id="PTHR43834">
    <property type="entry name" value="GTPASE DER"/>
    <property type="match status" value="1"/>
</dbReference>
<dbReference type="SUPFAM" id="SSF52540">
    <property type="entry name" value="P-loop containing nucleoside triphosphate hydrolases"/>
    <property type="match status" value="3"/>
</dbReference>
<evidence type="ECO:0000256" key="1">
    <source>
        <dbReference type="ARBA" id="ARBA00008279"/>
    </source>
</evidence>
<dbReference type="AlphaFoldDB" id="A0A6J6D9E8"/>
<dbReference type="NCBIfam" id="TIGR03594">
    <property type="entry name" value="GTPase_EngA"/>
    <property type="match status" value="1"/>
</dbReference>
<dbReference type="FunFam" id="3.30.300.20:FF:000004">
    <property type="entry name" value="GTPase Der"/>
    <property type="match status" value="1"/>
</dbReference>
<dbReference type="PANTHER" id="PTHR43834:SF6">
    <property type="entry name" value="GTPASE DER"/>
    <property type="match status" value="1"/>
</dbReference>
<dbReference type="GO" id="GO:0005524">
    <property type="term" value="F:ATP binding"/>
    <property type="evidence" value="ECO:0007669"/>
    <property type="project" value="UniProtKB-KW"/>
</dbReference>
<dbReference type="InterPro" id="IPR011994">
    <property type="entry name" value="Cytidylate_kinase_dom"/>
</dbReference>
<name>A0A6J6D9E8_9ZZZZ</name>
<dbReference type="InterPro" id="IPR032859">
    <property type="entry name" value="KH_dom-like"/>
</dbReference>
<dbReference type="InterPro" id="IPR003136">
    <property type="entry name" value="Cytidylate_kin"/>
</dbReference>
<keyword evidence="10" id="KW-0067">ATP-binding</keyword>
<comment type="similarity">
    <text evidence="1">Belongs to the TRAFAC class TrmE-Era-EngA-EngB-Septin-like GTPase superfamily. EngA (Der) GTPase family.</text>
</comment>
<evidence type="ECO:0000259" key="15">
    <source>
        <dbReference type="PROSITE" id="PS51712"/>
    </source>
</evidence>
<evidence type="ECO:0000256" key="8">
    <source>
        <dbReference type="ARBA" id="ARBA00022741"/>
    </source>
</evidence>
<dbReference type="InterPro" id="IPR006073">
    <property type="entry name" value="GTP-bd"/>
</dbReference>
<dbReference type="Gene3D" id="3.30.300.20">
    <property type="match status" value="1"/>
</dbReference>
<evidence type="ECO:0000256" key="13">
    <source>
        <dbReference type="ARBA" id="ARBA00047615"/>
    </source>
</evidence>
<dbReference type="GO" id="GO:0006139">
    <property type="term" value="P:nucleobase-containing compound metabolic process"/>
    <property type="evidence" value="ECO:0007669"/>
    <property type="project" value="InterPro"/>
</dbReference>
<dbReference type="HAMAP" id="MF_00195">
    <property type="entry name" value="GTPase_Der"/>
    <property type="match status" value="1"/>
</dbReference>
<keyword evidence="5" id="KW-0690">Ribosome biogenesis</keyword>
<evidence type="ECO:0000256" key="7">
    <source>
        <dbReference type="ARBA" id="ARBA00022737"/>
    </source>
</evidence>
<evidence type="ECO:0000256" key="3">
    <source>
        <dbReference type="ARBA" id="ARBA00012906"/>
    </source>
</evidence>
<evidence type="ECO:0000256" key="9">
    <source>
        <dbReference type="ARBA" id="ARBA00022777"/>
    </source>
</evidence>
<feature type="domain" description="EngA-type G" evidence="15">
    <location>
        <begin position="396"/>
        <end position="569"/>
    </location>
</feature>
<protein>
    <recommendedName>
        <fullName evidence="4">GTPase Der</fullName>
        <ecNumber evidence="3">2.7.4.25</ecNumber>
    </recommendedName>
    <alternativeName>
        <fullName evidence="12">GTP-binding protein EngA</fullName>
    </alternativeName>
</protein>
<feature type="domain" description="EngA-type G" evidence="15">
    <location>
        <begin position="224"/>
        <end position="387"/>
    </location>
</feature>
<keyword evidence="7" id="KW-0677">Repeat</keyword>
<dbReference type="InterPro" id="IPR016484">
    <property type="entry name" value="GTPase_Der"/>
</dbReference>
<dbReference type="SMART" id="SM00382">
    <property type="entry name" value="AAA"/>
    <property type="match status" value="3"/>
</dbReference>
<dbReference type="EMBL" id="CAEZTE010000015">
    <property type="protein sequence ID" value="CAB4559439.1"/>
    <property type="molecule type" value="Genomic_DNA"/>
</dbReference>
<proteinExistence type="inferred from homology"/>
<dbReference type="EC" id="2.7.4.25" evidence="3"/>
<dbReference type="CDD" id="cd01894">
    <property type="entry name" value="EngA1"/>
    <property type="match status" value="1"/>
</dbReference>
<dbReference type="PRINTS" id="PR00326">
    <property type="entry name" value="GTP1OBG"/>
</dbReference>
<dbReference type="GO" id="GO:0043022">
    <property type="term" value="F:ribosome binding"/>
    <property type="evidence" value="ECO:0007669"/>
    <property type="project" value="TreeGrafter"/>
</dbReference>
<keyword evidence="6" id="KW-0808">Transferase</keyword>
<dbReference type="FunFam" id="3.40.50.300:FF:000057">
    <property type="entry name" value="GTPase Der"/>
    <property type="match status" value="1"/>
</dbReference>
<dbReference type="HAMAP" id="MF_00238">
    <property type="entry name" value="Cytidyl_kinase_type1"/>
    <property type="match status" value="1"/>
</dbReference>
<dbReference type="CDD" id="cd02020">
    <property type="entry name" value="CMPK"/>
    <property type="match status" value="1"/>
</dbReference>
<dbReference type="InterPro" id="IPR005225">
    <property type="entry name" value="Small_GTP-bd"/>
</dbReference>
<comment type="similarity">
    <text evidence="2">Belongs to the cytidylate kinase family. Type 1 subfamily.</text>
</comment>
<dbReference type="NCBIfam" id="NF002828">
    <property type="entry name" value="PRK03003.1"/>
    <property type="match status" value="1"/>
</dbReference>
<reference evidence="16" key="1">
    <citation type="submission" date="2020-05" db="EMBL/GenBank/DDBJ databases">
        <authorList>
            <person name="Chiriac C."/>
            <person name="Salcher M."/>
            <person name="Ghai R."/>
            <person name="Kavagutti S V."/>
        </authorList>
    </citation>
    <scope>NUCLEOTIDE SEQUENCE</scope>
</reference>
<evidence type="ECO:0000256" key="2">
    <source>
        <dbReference type="ARBA" id="ARBA00009427"/>
    </source>
</evidence>
<dbReference type="Pfam" id="PF14714">
    <property type="entry name" value="KH_dom-like"/>
    <property type="match status" value="1"/>
</dbReference>
<dbReference type="Gene3D" id="3.40.50.300">
    <property type="entry name" value="P-loop containing nucleotide triphosphate hydrolases"/>
    <property type="match status" value="3"/>
</dbReference>
<dbReference type="InterPro" id="IPR027417">
    <property type="entry name" value="P-loop_NTPase"/>
</dbReference>
<organism evidence="16">
    <name type="scientific">freshwater metagenome</name>
    <dbReference type="NCBI Taxonomy" id="449393"/>
    <lineage>
        <taxon>unclassified sequences</taxon>
        <taxon>metagenomes</taxon>
        <taxon>ecological metagenomes</taxon>
    </lineage>
</organism>
<dbReference type="InterPro" id="IPR031166">
    <property type="entry name" value="G_ENGA"/>
</dbReference>
<dbReference type="Pfam" id="PF02224">
    <property type="entry name" value="Cytidylate_kin"/>
    <property type="match status" value="1"/>
</dbReference>
<dbReference type="GO" id="GO:0005525">
    <property type="term" value="F:GTP binding"/>
    <property type="evidence" value="ECO:0007669"/>
    <property type="project" value="UniProtKB-KW"/>
</dbReference>
<keyword evidence="8" id="KW-0547">Nucleotide-binding</keyword>
<dbReference type="GO" id="GO:0042254">
    <property type="term" value="P:ribosome biogenesis"/>
    <property type="evidence" value="ECO:0007669"/>
    <property type="project" value="UniProtKB-KW"/>
</dbReference>
<dbReference type="InterPro" id="IPR003593">
    <property type="entry name" value="AAA+_ATPase"/>
</dbReference>
<dbReference type="InterPro" id="IPR015946">
    <property type="entry name" value="KH_dom-like_a/b"/>
</dbReference>
<evidence type="ECO:0000256" key="5">
    <source>
        <dbReference type="ARBA" id="ARBA00022517"/>
    </source>
</evidence>
<evidence type="ECO:0000256" key="14">
    <source>
        <dbReference type="ARBA" id="ARBA00048478"/>
    </source>
</evidence>
<evidence type="ECO:0000256" key="6">
    <source>
        <dbReference type="ARBA" id="ARBA00022679"/>
    </source>
</evidence>
<dbReference type="PROSITE" id="PS51712">
    <property type="entry name" value="G_ENGA"/>
    <property type="match status" value="2"/>
</dbReference>
<dbReference type="CDD" id="cd01895">
    <property type="entry name" value="EngA2"/>
    <property type="match status" value="1"/>
</dbReference>
<evidence type="ECO:0000256" key="12">
    <source>
        <dbReference type="ARBA" id="ARBA00032345"/>
    </source>
</evidence>